<feature type="compositionally biased region" description="Basic and acidic residues" evidence="1">
    <location>
        <begin position="953"/>
        <end position="975"/>
    </location>
</feature>
<feature type="compositionally biased region" description="Basic and acidic residues" evidence="1">
    <location>
        <begin position="889"/>
        <end position="932"/>
    </location>
</feature>
<dbReference type="Proteomes" id="UP000001542">
    <property type="component" value="Unassembled WGS sequence"/>
</dbReference>
<dbReference type="GO" id="GO:0005886">
    <property type="term" value="C:plasma membrane"/>
    <property type="evidence" value="ECO:0000318"/>
    <property type="project" value="GO_Central"/>
</dbReference>
<gene>
    <name evidence="2" type="ORF">TVAG_079350</name>
</gene>
<dbReference type="GO" id="GO:0016477">
    <property type="term" value="P:cell migration"/>
    <property type="evidence" value="ECO:0000318"/>
    <property type="project" value="GO_Central"/>
</dbReference>
<feature type="compositionally biased region" description="Basic and acidic residues" evidence="1">
    <location>
        <begin position="756"/>
        <end position="803"/>
    </location>
</feature>
<keyword evidence="3" id="KW-1185">Reference proteome</keyword>
<feature type="compositionally biased region" description="Basic and acidic residues" evidence="1">
    <location>
        <begin position="1000"/>
        <end position="1010"/>
    </location>
</feature>
<dbReference type="GO" id="GO:0034315">
    <property type="term" value="P:regulation of Arp2/3 complex-mediated actin nucleation"/>
    <property type="evidence" value="ECO:0000318"/>
    <property type="project" value="GO_Central"/>
</dbReference>
<reference evidence="2" key="1">
    <citation type="submission" date="2006-10" db="EMBL/GenBank/DDBJ databases">
        <authorList>
            <person name="Amadeo P."/>
            <person name="Zhao Q."/>
            <person name="Wortman J."/>
            <person name="Fraser-Liggett C."/>
            <person name="Carlton J."/>
        </authorList>
    </citation>
    <scope>NUCLEOTIDE SEQUENCE</scope>
    <source>
        <strain evidence="2">G3</strain>
    </source>
</reference>
<dbReference type="VEuPathDB" id="TrichDB:TVAGG3_1030070"/>
<dbReference type="SMR" id="A2EF67"/>
<dbReference type="EMBL" id="DS113373">
    <property type="protein sequence ID" value="EAY08677.1"/>
    <property type="molecule type" value="Genomic_DNA"/>
</dbReference>
<dbReference type="InParanoid" id="A2EF67"/>
<dbReference type="RefSeq" id="XP_001320900.1">
    <property type="nucleotide sequence ID" value="XM_001320865.1"/>
</dbReference>
<evidence type="ECO:0000256" key="1">
    <source>
        <dbReference type="SAM" id="MobiDB-lite"/>
    </source>
</evidence>
<dbReference type="VEuPathDB" id="TrichDB:TVAG_079350"/>
<organism evidence="2 3">
    <name type="scientific">Trichomonas vaginalis (strain ATCC PRA-98 / G3)</name>
    <dbReference type="NCBI Taxonomy" id="412133"/>
    <lineage>
        <taxon>Eukaryota</taxon>
        <taxon>Metamonada</taxon>
        <taxon>Parabasalia</taxon>
        <taxon>Trichomonadida</taxon>
        <taxon>Trichomonadidae</taxon>
        <taxon>Trichomonas</taxon>
    </lineage>
</organism>
<dbReference type="PANTHER" id="PTHR24112:SF64">
    <property type="entry name" value="CHROMOSOME UNDETERMINED SCAFFOLD_46, WHOLE GENOME SHOTGUN SEQUENCE"/>
    <property type="match status" value="1"/>
</dbReference>
<dbReference type="OrthoDB" id="10657785at2759"/>
<reference evidence="2" key="2">
    <citation type="journal article" date="2007" name="Science">
        <title>Draft genome sequence of the sexually transmitted pathogen Trichomonas vaginalis.</title>
        <authorList>
            <person name="Carlton J.M."/>
            <person name="Hirt R.P."/>
            <person name="Silva J.C."/>
            <person name="Delcher A.L."/>
            <person name="Schatz M."/>
            <person name="Zhao Q."/>
            <person name="Wortman J.R."/>
            <person name="Bidwell S.L."/>
            <person name="Alsmark U.C.M."/>
            <person name="Besteiro S."/>
            <person name="Sicheritz-Ponten T."/>
            <person name="Noel C.J."/>
            <person name="Dacks J.B."/>
            <person name="Foster P.G."/>
            <person name="Simillion C."/>
            <person name="Van de Peer Y."/>
            <person name="Miranda-Saavedra D."/>
            <person name="Barton G.J."/>
            <person name="Westrop G.D."/>
            <person name="Mueller S."/>
            <person name="Dessi D."/>
            <person name="Fiori P.L."/>
            <person name="Ren Q."/>
            <person name="Paulsen I."/>
            <person name="Zhang H."/>
            <person name="Bastida-Corcuera F.D."/>
            <person name="Simoes-Barbosa A."/>
            <person name="Brown M.T."/>
            <person name="Hayes R.D."/>
            <person name="Mukherjee M."/>
            <person name="Okumura C.Y."/>
            <person name="Schneider R."/>
            <person name="Smith A.J."/>
            <person name="Vanacova S."/>
            <person name="Villalvazo M."/>
            <person name="Haas B.J."/>
            <person name="Pertea M."/>
            <person name="Feldblyum T.V."/>
            <person name="Utterback T.R."/>
            <person name="Shu C.L."/>
            <person name="Osoegawa K."/>
            <person name="de Jong P.J."/>
            <person name="Hrdy I."/>
            <person name="Horvathova L."/>
            <person name="Zubacova Z."/>
            <person name="Dolezal P."/>
            <person name="Malik S.B."/>
            <person name="Logsdon J.M. Jr."/>
            <person name="Henze K."/>
            <person name="Gupta A."/>
            <person name="Wang C.C."/>
            <person name="Dunne R.L."/>
            <person name="Upcroft J.A."/>
            <person name="Upcroft P."/>
            <person name="White O."/>
            <person name="Salzberg S.L."/>
            <person name="Tang P."/>
            <person name="Chiu C.-H."/>
            <person name="Lee Y.-S."/>
            <person name="Embley T.M."/>
            <person name="Coombs G.H."/>
            <person name="Mottram J.C."/>
            <person name="Tachezy J."/>
            <person name="Fraser-Liggett C.M."/>
            <person name="Johnson P.J."/>
        </authorList>
    </citation>
    <scope>NUCLEOTIDE SEQUENCE [LARGE SCALE GENOMIC DNA]</scope>
    <source>
        <strain evidence="2">G3</strain>
    </source>
</reference>
<feature type="compositionally biased region" description="Basic and acidic residues" evidence="1">
    <location>
        <begin position="840"/>
        <end position="881"/>
    </location>
</feature>
<dbReference type="AlphaFoldDB" id="A2EF67"/>
<feature type="compositionally biased region" description="Basic and acidic residues" evidence="1">
    <location>
        <begin position="690"/>
        <end position="746"/>
    </location>
</feature>
<feature type="compositionally biased region" description="Basic and acidic residues" evidence="1">
    <location>
        <begin position="668"/>
        <end position="683"/>
    </location>
</feature>
<name>A2EF67_TRIV3</name>
<dbReference type="PANTHER" id="PTHR24112">
    <property type="entry name" value="LEUCINE-RICH REPEAT, ISOFORM F-RELATED"/>
    <property type="match status" value="1"/>
</dbReference>
<protein>
    <recommendedName>
        <fullName evidence="4">Leucine Rich Repeat family protein</fullName>
    </recommendedName>
</protein>
<dbReference type="Gene3D" id="3.80.10.10">
    <property type="entry name" value="Ribonuclease Inhibitor"/>
    <property type="match status" value="1"/>
</dbReference>
<dbReference type="InterPro" id="IPR032675">
    <property type="entry name" value="LRR_dom_sf"/>
</dbReference>
<accession>A2EF67</accession>
<dbReference type="SUPFAM" id="SSF52047">
    <property type="entry name" value="RNI-like"/>
    <property type="match status" value="1"/>
</dbReference>
<feature type="compositionally biased region" description="Basic and acidic residues" evidence="1">
    <location>
        <begin position="809"/>
        <end position="833"/>
    </location>
</feature>
<evidence type="ECO:0000313" key="2">
    <source>
        <dbReference type="EMBL" id="EAY08677.1"/>
    </source>
</evidence>
<dbReference type="GO" id="GO:0030027">
    <property type="term" value="C:lamellipodium"/>
    <property type="evidence" value="ECO:0000318"/>
    <property type="project" value="GO_Central"/>
</dbReference>
<feature type="region of interest" description="Disordered" evidence="1">
    <location>
        <begin position="639"/>
        <end position="1016"/>
    </location>
</feature>
<dbReference type="InterPro" id="IPR051279">
    <property type="entry name" value="PP1-Reg/Actin-Interact_Protein"/>
</dbReference>
<sequence>MNQYEQYFVFLPEDVVDQLKNEENKTVLMGWIDKVNRHNIGQSRFIILTNYELFLYQKEKFKNVVQEKLHINWFDVKSIDVSKDPILTIKYGEPNEEEDQNKYMLRLKGDLLHSILEKLDAIFLGGFTEEERPEITYDPTIPRKDVNKNQLLLRMQLQLWKIGFQLSYEAKKAIFDFFSASPDMFKLDQIIHIVDFLPQFLSSLSFKPSITKIIVPNATKLHINIDGKERLADPIEVIGSFLKTNKFVTSLTFEGKMPVTFRNFVNDYCQTPSLPITELIFKNCEFQVSQKDDFSRMISYHPVETLHIISCLAENVVIPFFSIFSSPGFEQIKTLTIDGSYGVDIENLMGSLGNVEELSMVDCNIELSEFFVSLSKLRECKLQRLTLNSNKNVQIIPDGVVIPNNLLNIRLSNIAWEEDSFIKLFSLLAESSTAMYDFSKARMSKASWERFFMTVSRKKSNQLKEFIWSENPIHVSLFKFLLKCPVLQTLVINGCLTDEPQDKENRLYLKDMIKKSKTLQVLSIRGTPRKHLGKVGIATILSAIAESQNLRRLGIRKHHVGPVLLHFLAECLSTNKSLQFAAIDGNDILDLSAYTEFFDEIRSKHRKFVIEWPEEEMRDILQFGDADEGEIEIAKQKHAKMMEGDSSVVRLAPSQQKQQQQQQRKRMNKSEKIVKLSELREEGNLADDEQTTRRDSTSEKSPRKSDAKTEKTSKISDTKSEKIPRKSDAKSDKSTKKPDTKSDKLLPSKSQTIQKLKQDKQDDDKKRRKSEVQIKDDKKSDKDKKHDEKKEKHKKEEIEEKPIDKKKKDKEDKNKRSKSSDQKHKDEIVEQKSDKKKNKSDKDDKSKRSKSTDPKIKEKTDKKNEKTDKNKKDKSDKEKPRKSSVVYDENDKRKRDKSEDKKKQKIPEEQRRKSKTLDPDDYRSEKKEDNKRSKTPINEKKKRNYDNDDSNEEERTRSSFYDDEREERRRRAKYIDEDDDEAAFDTLEKMQNKQRRKRMKEMENESNEKPKKNKKV</sequence>
<proteinExistence type="predicted"/>
<evidence type="ECO:0000313" key="3">
    <source>
        <dbReference type="Proteomes" id="UP000001542"/>
    </source>
</evidence>
<evidence type="ECO:0008006" key="4">
    <source>
        <dbReference type="Google" id="ProtNLM"/>
    </source>
</evidence>
<dbReference type="KEGG" id="tva:4766582"/>